<protein>
    <recommendedName>
        <fullName evidence="4">AB hydrolase-1 domain-containing protein</fullName>
    </recommendedName>
</protein>
<evidence type="ECO:0000313" key="3">
    <source>
        <dbReference type="Proteomes" id="UP001287286"/>
    </source>
</evidence>
<evidence type="ECO:0008006" key="4">
    <source>
        <dbReference type="Google" id="ProtNLM"/>
    </source>
</evidence>
<evidence type="ECO:0000256" key="1">
    <source>
        <dbReference type="SAM" id="MobiDB-lite"/>
    </source>
</evidence>
<name>A0ABR0BPW8_PURLI</name>
<proteinExistence type="predicted"/>
<organism evidence="2 3">
    <name type="scientific">Purpureocillium lilacinum</name>
    <name type="common">Paecilomyces lilacinus</name>
    <dbReference type="NCBI Taxonomy" id="33203"/>
    <lineage>
        <taxon>Eukaryota</taxon>
        <taxon>Fungi</taxon>
        <taxon>Dikarya</taxon>
        <taxon>Ascomycota</taxon>
        <taxon>Pezizomycotina</taxon>
        <taxon>Sordariomycetes</taxon>
        <taxon>Hypocreomycetidae</taxon>
        <taxon>Hypocreales</taxon>
        <taxon>Ophiocordycipitaceae</taxon>
        <taxon>Purpureocillium</taxon>
    </lineage>
</organism>
<keyword evidence="3" id="KW-1185">Reference proteome</keyword>
<dbReference type="Gene3D" id="3.40.50.1820">
    <property type="entry name" value="alpha/beta hydrolase"/>
    <property type="match status" value="1"/>
</dbReference>
<gene>
    <name evidence="2" type="ORF">Purlil1_9658</name>
</gene>
<dbReference type="SUPFAM" id="SSF53474">
    <property type="entry name" value="alpha/beta-Hydrolases"/>
    <property type="match status" value="1"/>
</dbReference>
<reference evidence="2 3" key="1">
    <citation type="journal article" date="2024" name="Microbiol. Resour. Announc.">
        <title>Genome annotations for the ascomycete fungi Trichoderma harzianum, Trichoderma aggressivum, and Purpureocillium lilacinum.</title>
        <authorList>
            <person name="Beijen E.P.W."/>
            <person name="Ohm R.A."/>
        </authorList>
    </citation>
    <scope>NUCLEOTIDE SEQUENCE [LARGE SCALE GENOMIC DNA]</scope>
    <source>
        <strain evidence="2 3">CBS 150709</strain>
    </source>
</reference>
<comment type="caution">
    <text evidence="2">The sequence shown here is derived from an EMBL/GenBank/DDBJ whole genome shotgun (WGS) entry which is preliminary data.</text>
</comment>
<dbReference type="Proteomes" id="UP001287286">
    <property type="component" value="Unassembled WGS sequence"/>
</dbReference>
<accession>A0ABR0BPW8</accession>
<dbReference type="EMBL" id="JAWRVI010000045">
    <property type="protein sequence ID" value="KAK4085917.1"/>
    <property type="molecule type" value="Genomic_DNA"/>
</dbReference>
<feature type="region of interest" description="Disordered" evidence="1">
    <location>
        <begin position="155"/>
        <end position="181"/>
    </location>
</feature>
<evidence type="ECO:0000313" key="2">
    <source>
        <dbReference type="EMBL" id="KAK4085917.1"/>
    </source>
</evidence>
<feature type="compositionally biased region" description="Basic and acidic residues" evidence="1">
    <location>
        <begin position="161"/>
        <end position="171"/>
    </location>
</feature>
<sequence>MPMAGLNEQLSESHPVSHVGRGRTPWLMRLPHIGDGGEQPPSAAPPPFAVETSDGWSLDLDLPGPWAAGQWHGASVVESKYFLSVDDDQLQAFPSGPHLPPACAVVWSVSRSSASSSRLRSSRSWLETIVAPFDKPPTPDPWGLKSIHGLASGRPWSSMTELEHGRQHDLRTGSSQGPDRPCRGAACINTPGTTTAIPLTPGPPDRLNLHNRAARWNLHSPPSIMFKSAAAILATLAAVVAAKNCRNINVPVSISARNGEFDVQAPATEIEVTNFFLNLARQNYNYTEAVLKGYKTVQGDYTLATTYCEPKDGPGDTIQILTHGVGFDRSYWDLPYNNYNYSYINKALDAKYSTLSWDRLGIGASSHGDPVNDIQIFLEVAALKALTDIVQGGKLPGVSKRYSKTVHVGHSFGSAMTFALTEQYPDISNGIVLTGFSQVPGFMGTFALGSNFAPVSENRRLRRQYAVGYVAPKSEIGVHIDFFGPDDFDPEMLCAATDMGQPAAVGELLTVGSTGMTSNFGGSVLIITGDRDVPFCGGDCTNTKPLAAMNITEPFPNLLAMSKGSFKKAKAFNATVVPLGGHGLNLGYSAGFTYNAILDFLKAEL</sequence>
<feature type="region of interest" description="Disordered" evidence="1">
    <location>
        <begin position="1"/>
        <end position="48"/>
    </location>
</feature>
<dbReference type="InterPro" id="IPR029058">
    <property type="entry name" value="AB_hydrolase_fold"/>
</dbReference>